<evidence type="ECO:0000313" key="18">
    <source>
        <dbReference type="EMBL" id="KKN61037.1"/>
    </source>
</evidence>
<dbReference type="GO" id="GO:0008360">
    <property type="term" value="P:regulation of cell shape"/>
    <property type="evidence" value="ECO:0007669"/>
    <property type="project" value="UniProtKB-KW"/>
</dbReference>
<evidence type="ECO:0000256" key="12">
    <source>
        <dbReference type="ARBA" id="ARBA00023306"/>
    </source>
</evidence>
<keyword evidence="12" id="KW-0131">Cell cycle</keyword>
<dbReference type="GO" id="GO:0009252">
    <property type="term" value="P:peptidoglycan biosynthetic process"/>
    <property type="evidence" value="ECO:0007669"/>
    <property type="project" value="UniProtKB-KW"/>
</dbReference>
<sequence length="372" mass="40092">MAKKKNIANSRRSYYWILGLTTALALFGLVMVTSASQIVAFAKYNDSLFFLKRQLLYLVGGAFLFWIFSKMDYHKLRSLSMPLAILSMVLLVLVFIPSIGHTAGGSSRWIPLGFINFQPSELAKIAAVLLAVYLIDADREESFSDISSLIPFSVILVIAVLVMAQPDMGTTILIVATVFVVMIIGGLPWRYAFGISASGAVLFSGLILFEPYRFRRLISFIAPEQFAREGGFQITQSLIALGSGGIFGTGLAMSKQKFFYLPAAHTDFIMAIVGEEFGIIGTTLLVGAFIMLAVYGFSVAYNAPDNYGRLLAGGLSVMIIGQAVVNMGAVVGLLPITGVPLPLVSYGGSSLLVIMTALGIIASVATYDRRVV</sequence>
<feature type="transmembrane region" description="Helical" evidence="17">
    <location>
        <begin position="51"/>
        <end position="69"/>
    </location>
</feature>
<comment type="subcellular location">
    <subcellularLocation>
        <location evidence="1">Cell membrane</location>
        <topology evidence="1">Multi-pass membrane protein</topology>
    </subcellularLocation>
</comment>
<evidence type="ECO:0000256" key="1">
    <source>
        <dbReference type="ARBA" id="ARBA00004651"/>
    </source>
</evidence>
<gene>
    <name evidence="18" type="ORF">LCGC14_0525960</name>
</gene>
<evidence type="ECO:0000256" key="2">
    <source>
        <dbReference type="ARBA" id="ARBA00004752"/>
    </source>
</evidence>
<feature type="transmembrane region" description="Helical" evidence="17">
    <location>
        <begin position="277"/>
        <end position="298"/>
    </location>
</feature>
<evidence type="ECO:0000256" key="4">
    <source>
        <dbReference type="ARBA" id="ARBA00022618"/>
    </source>
</evidence>
<evidence type="ECO:0000256" key="16">
    <source>
        <dbReference type="ARBA" id="ARBA00049902"/>
    </source>
</evidence>
<evidence type="ECO:0000256" key="11">
    <source>
        <dbReference type="ARBA" id="ARBA00023136"/>
    </source>
</evidence>
<keyword evidence="9" id="KW-0573">Peptidoglycan synthesis</keyword>
<evidence type="ECO:0000256" key="13">
    <source>
        <dbReference type="ARBA" id="ARBA00023316"/>
    </source>
</evidence>
<proteinExistence type="predicted"/>
<evidence type="ECO:0000256" key="3">
    <source>
        <dbReference type="ARBA" id="ARBA00022475"/>
    </source>
</evidence>
<dbReference type="InterPro" id="IPR001182">
    <property type="entry name" value="FtsW/RodA"/>
</dbReference>
<dbReference type="PANTHER" id="PTHR30474">
    <property type="entry name" value="CELL CYCLE PROTEIN"/>
    <property type="match status" value="1"/>
</dbReference>
<organism evidence="18">
    <name type="scientific">marine sediment metagenome</name>
    <dbReference type="NCBI Taxonomy" id="412755"/>
    <lineage>
        <taxon>unclassified sequences</taxon>
        <taxon>metagenomes</taxon>
        <taxon>ecological metagenomes</taxon>
    </lineage>
</organism>
<dbReference type="NCBIfam" id="TIGR02614">
    <property type="entry name" value="ftsW"/>
    <property type="match status" value="1"/>
</dbReference>
<feature type="transmembrane region" description="Helical" evidence="17">
    <location>
        <begin position="346"/>
        <end position="367"/>
    </location>
</feature>
<evidence type="ECO:0000256" key="9">
    <source>
        <dbReference type="ARBA" id="ARBA00022984"/>
    </source>
</evidence>
<dbReference type="GO" id="GO:0032153">
    <property type="term" value="C:cell division site"/>
    <property type="evidence" value="ECO:0007669"/>
    <property type="project" value="TreeGrafter"/>
</dbReference>
<comment type="caution">
    <text evidence="18">The sequence shown here is derived from an EMBL/GenBank/DDBJ whole genome shotgun (WGS) entry which is preliminary data.</text>
</comment>
<feature type="transmembrane region" description="Helical" evidence="17">
    <location>
        <begin position="310"/>
        <end position="334"/>
    </location>
</feature>
<keyword evidence="8" id="KW-0133">Cell shape</keyword>
<feature type="transmembrane region" description="Helical" evidence="17">
    <location>
        <begin position="234"/>
        <end position="253"/>
    </location>
</feature>
<dbReference type="GO" id="GO:0008955">
    <property type="term" value="F:peptidoglycan glycosyltransferase activity"/>
    <property type="evidence" value="ECO:0007669"/>
    <property type="project" value="UniProtKB-EC"/>
</dbReference>
<dbReference type="PROSITE" id="PS00428">
    <property type="entry name" value="FTSW_RODA_SPOVE"/>
    <property type="match status" value="1"/>
</dbReference>
<keyword evidence="6" id="KW-0808">Transferase</keyword>
<protein>
    <recommendedName>
        <fullName evidence="15">peptidoglycan glycosyltransferase</fullName>
        <ecNumber evidence="15">2.4.99.28</ecNumber>
    </recommendedName>
    <alternativeName>
        <fullName evidence="14">Peptidoglycan polymerase</fullName>
    </alternativeName>
</protein>
<feature type="transmembrane region" description="Helical" evidence="17">
    <location>
        <begin position="81"/>
        <end position="99"/>
    </location>
</feature>
<evidence type="ECO:0000256" key="6">
    <source>
        <dbReference type="ARBA" id="ARBA00022679"/>
    </source>
</evidence>
<keyword evidence="4" id="KW-0132">Cell division</keyword>
<feature type="transmembrane region" description="Helical" evidence="17">
    <location>
        <begin position="171"/>
        <end position="189"/>
    </location>
</feature>
<dbReference type="AlphaFoldDB" id="A0A0F9SFG9"/>
<feature type="transmembrane region" description="Helical" evidence="17">
    <location>
        <begin position="195"/>
        <end position="214"/>
    </location>
</feature>
<keyword evidence="11 17" id="KW-0472">Membrane</keyword>
<keyword evidence="13" id="KW-0961">Cell wall biogenesis/degradation</keyword>
<keyword evidence="7 17" id="KW-0812">Transmembrane</keyword>
<evidence type="ECO:0000256" key="17">
    <source>
        <dbReference type="SAM" id="Phobius"/>
    </source>
</evidence>
<accession>A0A0F9SFG9</accession>
<keyword evidence="3" id="KW-1003">Cell membrane</keyword>
<dbReference type="Pfam" id="PF01098">
    <property type="entry name" value="FTSW_RODA_SPOVE"/>
    <property type="match status" value="1"/>
</dbReference>
<dbReference type="InterPro" id="IPR013437">
    <property type="entry name" value="FtsW"/>
</dbReference>
<evidence type="ECO:0000256" key="14">
    <source>
        <dbReference type="ARBA" id="ARBA00032370"/>
    </source>
</evidence>
<dbReference type="GO" id="GO:0051301">
    <property type="term" value="P:cell division"/>
    <property type="evidence" value="ECO:0007669"/>
    <property type="project" value="UniProtKB-KW"/>
</dbReference>
<dbReference type="PANTHER" id="PTHR30474:SF2">
    <property type="entry name" value="PEPTIDOGLYCAN GLYCOSYLTRANSFERASE FTSW-RELATED"/>
    <property type="match status" value="1"/>
</dbReference>
<feature type="transmembrane region" description="Helical" evidence="17">
    <location>
        <begin position="146"/>
        <end position="164"/>
    </location>
</feature>
<dbReference type="GO" id="GO:0005886">
    <property type="term" value="C:plasma membrane"/>
    <property type="evidence" value="ECO:0007669"/>
    <property type="project" value="UniProtKB-SubCell"/>
</dbReference>
<evidence type="ECO:0000256" key="8">
    <source>
        <dbReference type="ARBA" id="ARBA00022960"/>
    </source>
</evidence>
<dbReference type="EC" id="2.4.99.28" evidence="15"/>
<comment type="pathway">
    <text evidence="2">Cell wall biogenesis; peptidoglycan biosynthesis.</text>
</comment>
<name>A0A0F9SFG9_9ZZZZ</name>
<dbReference type="GO" id="GO:0071555">
    <property type="term" value="P:cell wall organization"/>
    <property type="evidence" value="ECO:0007669"/>
    <property type="project" value="UniProtKB-KW"/>
</dbReference>
<reference evidence="18" key="1">
    <citation type="journal article" date="2015" name="Nature">
        <title>Complex archaea that bridge the gap between prokaryotes and eukaryotes.</title>
        <authorList>
            <person name="Spang A."/>
            <person name="Saw J.H."/>
            <person name="Jorgensen S.L."/>
            <person name="Zaremba-Niedzwiedzka K."/>
            <person name="Martijn J."/>
            <person name="Lind A.E."/>
            <person name="van Eijk R."/>
            <person name="Schleper C."/>
            <person name="Guy L."/>
            <person name="Ettema T.J."/>
        </authorList>
    </citation>
    <scope>NUCLEOTIDE SEQUENCE</scope>
</reference>
<evidence type="ECO:0000256" key="15">
    <source>
        <dbReference type="ARBA" id="ARBA00044770"/>
    </source>
</evidence>
<keyword evidence="10 17" id="KW-1133">Transmembrane helix</keyword>
<comment type="catalytic activity">
    <reaction evidence="16">
        <text>[GlcNAc-(1-&gt;4)-Mur2Ac(oyl-L-Ala-gamma-D-Glu-L-Lys-D-Ala-D-Ala)](n)-di-trans,octa-cis-undecaprenyl diphosphate + beta-D-GlcNAc-(1-&gt;4)-Mur2Ac(oyl-L-Ala-gamma-D-Glu-L-Lys-D-Ala-D-Ala)-di-trans,octa-cis-undecaprenyl diphosphate = [GlcNAc-(1-&gt;4)-Mur2Ac(oyl-L-Ala-gamma-D-Glu-L-Lys-D-Ala-D-Ala)](n+1)-di-trans,octa-cis-undecaprenyl diphosphate + di-trans,octa-cis-undecaprenyl diphosphate + H(+)</text>
        <dbReference type="Rhea" id="RHEA:23708"/>
        <dbReference type="Rhea" id="RHEA-COMP:9602"/>
        <dbReference type="Rhea" id="RHEA-COMP:9603"/>
        <dbReference type="ChEBI" id="CHEBI:15378"/>
        <dbReference type="ChEBI" id="CHEBI:58405"/>
        <dbReference type="ChEBI" id="CHEBI:60033"/>
        <dbReference type="ChEBI" id="CHEBI:78435"/>
        <dbReference type="EC" id="2.4.99.28"/>
    </reaction>
</comment>
<evidence type="ECO:0000256" key="10">
    <source>
        <dbReference type="ARBA" id="ARBA00022989"/>
    </source>
</evidence>
<evidence type="ECO:0000256" key="7">
    <source>
        <dbReference type="ARBA" id="ARBA00022692"/>
    </source>
</evidence>
<dbReference type="GO" id="GO:0015648">
    <property type="term" value="F:lipid-linked peptidoglycan transporter activity"/>
    <property type="evidence" value="ECO:0007669"/>
    <property type="project" value="TreeGrafter"/>
</dbReference>
<keyword evidence="5" id="KW-0328">Glycosyltransferase</keyword>
<dbReference type="InterPro" id="IPR018365">
    <property type="entry name" value="Cell_cycle_FtsW-rel_CS"/>
</dbReference>
<dbReference type="EMBL" id="LAZR01000674">
    <property type="protein sequence ID" value="KKN61037.1"/>
    <property type="molecule type" value="Genomic_DNA"/>
</dbReference>
<evidence type="ECO:0000256" key="5">
    <source>
        <dbReference type="ARBA" id="ARBA00022676"/>
    </source>
</evidence>